<evidence type="ECO:0000313" key="3">
    <source>
        <dbReference type="EMBL" id="SHI70419.1"/>
    </source>
</evidence>
<protein>
    <submittedName>
        <fullName evidence="3">5-bromo-4-chloroindolyl phosphate hydrolysis protein</fullName>
    </submittedName>
</protein>
<evidence type="ECO:0000256" key="2">
    <source>
        <dbReference type="SAM" id="Phobius"/>
    </source>
</evidence>
<dbReference type="Proteomes" id="UP000324781">
    <property type="component" value="Unassembled WGS sequence"/>
</dbReference>
<dbReference type="AlphaFoldDB" id="A0A1M6DB86"/>
<keyword evidence="2" id="KW-1133">Transmembrane helix</keyword>
<reference evidence="3 4" key="1">
    <citation type="submission" date="2016-11" db="EMBL/GenBank/DDBJ databases">
        <authorList>
            <person name="Varghese N."/>
            <person name="Submissions S."/>
        </authorList>
    </citation>
    <scope>NUCLEOTIDE SEQUENCE [LARGE SCALE GENOMIC DNA]</scope>
    <source>
        <strain evidence="3 4">DSM 19027</strain>
    </source>
</reference>
<feature type="region of interest" description="Disordered" evidence="1">
    <location>
        <begin position="200"/>
        <end position="220"/>
    </location>
</feature>
<sequence length="220" mass="24560">MKGSWAGRLLSILIGVACFAVLNFWLAAGFFPALIVGVLAWLVAALINSGKQKEDKISLDGITRQEVESTIRAGRKLTAGMRQASYRLQQLEVKKEIEDLCKIAESMFELLKKDPNDLRIVKQFITYYLEPTHKIVLKYVELATTRPMPADAVSILDKTEKSFKTIRATFLQQKEKMLANDVMDLDTEIKVFETISSNMNTGGNAGKDRNTPSMPSGGRQ</sequence>
<name>A0A1M6DB86_9FIRM</name>
<keyword evidence="2" id="KW-0472">Membrane</keyword>
<feature type="transmembrane region" description="Helical" evidence="2">
    <location>
        <begin position="31"/>
        <end position="48"/>
    </location>
</feature>
<feature type="transmembrane region" description="Helical" evidence="2">
    <location>
        <begin position="7"/>
        <end position="25"/>
    </location>
</feature>
<dbReference type="Pfam" id="PF10112">
    <property type="entry name" value="Halogen_Hydrol"/>
    <property type="match status" value="1"/>
</dbReference>
<evidence type="ECO:0000313" key="4">
    <source>
        <dbReference type="Proteomes" id="UP000324781"/>
    </source>
</evidence>
<dbReference type="EMBL" id="FQZP01000007">
    <property type="protein sequence ID" value="SHI70419.1"/>
    <property type="molecule type" value="Genomic_DNA"/>
</dbReference>
<organism evidence="3 4">
    <name type="scientific">Thermoclostridium caenicola</name>
    <dbReference type="NCBI Taxonomy" id="659425"/>
    <lineage>
        <taxon>Bacteria</taxon>
        <taxon>Bacillati</taxon>
        <taxon>Bacillota</taxon>
        <taxon>Clostridia</taxon>
        <taxon>Eubacteriales</taxon>
        <taxon>Oscillospiraceae</taxon>
        <taxon>Thermoclostridium</taxon>
    </lineage>
</organism>
<gene>
    <name evidence="3" type="ORF">SAMN05444373_100722</name>
</gene>
<dbReference type="InterPro" id="IPR018770">
    <property type="entry name" value="ChloroindolylP_hydrolase"/>
</dbReference>
<accession>A0A1M6DB86</accession>
<keyword evidence="4" id="KW-1185">Reference proteome</keyword>
<proteinExistence type="predicted"/>
<evidence type="ECO:0000256" key="1">
    <source>
        <dbReference type="SAM" id="MobiDB-lite"/>
    </source>
</evidence>
<keyword evidence="2" id="KW-0812">Transmembrane</keyword>